<comment type="caution">
    <text evidence="2">The sequence shown here is derived from an EMBL/GenBank/DDBJ whole genome shotgun (WGS) entry which is preliminary data.</text>
</comment>
<dbReference type="Proteomes" id="UP000484988">
    <property type="component" value="Unassembled WGS sequence"/>
</dbReference>
<evidence type="ECO:0000313" key="2">
    <source>
        <dbReference type="EMBL" id="GFH37234.1"/>
    </source>
</evidence>
<accession>A0A6A0AZ25</accession>
<feature type="region of interest" description="Disordered" evidence="1">
    <location>
        <begin position="20"/>
        <end position="42"/>
    </location>
</feature>
<reference evidence="2 3" key="1">
    <citation type="submission" date="2020-02" db="EMBL/GenBank/DDBJ databases">
        <title>Whole Genome Shotgun Sequence of Streptomyces sp. strain CWH03.</title>
        <authorList>
            <person name="Dohra H."/>
            <person name="Kodani S."/>
            <person name="Yamamura H."/>
        </authorList>
    </citation>
    <scope>NUCLEOTIDE SEQUENCE [LARGE SCALE GENOMIC DNA]</scope>
    <source>
        <strain evidence="2 3">CWH03</strain>
    </source>
</reference>
<name>A0A6A0AZ25_9ACTN</name>
<proteinExistence type="predicted"/>
<protein>
    <submittedName>
        <fullName evidence="2">Uncharacterized protein</fullName>
    </submittedName>
</protein>
<dbReference type="EMBL" id="BLLG01000009">
    <property type="protein sequence ID" value="GFH37234.1"/>
    <property type="molecule type" value="Genomic_DNA"/>
</dbReference>
<dbReference type="AlphaFoldDB" id="A0A6A0AZ25"/>
<evidence type="ECO:0000313" key="3">
    <source>
        <dbReference type="Proteomes" id="UP000484988"/>
    </source>
</evidence>
<gene>
    <name evidence="2" type="ORF">SCWH03_34700</name>
</gene>
<organism evidence="2 3">
    <name type="scientific">Streptomyces pacificus</name>
    <dbReference type="NCBI Taxonomy" id="2705029"/>
    <lineage>
        <taxon>Bacteria</taxon>
        <taxon>Bacillati</taxon>
        <taxon>Actinomycetota</taxon>
        <taxon>Actinomycetes</taxon>
        <taxon>Kitasatosporales</taxon>
        <taxon>Streptomycetaceae</taxon>
        <taxon>Streptomyces</taxon>
    </lineage>
</organism>
<evidence type="ECO:0000256" key="1">
    <source>
        <dbReference type="SAM" id="MobiDB-lite"/>
    </source>
</evidence>
<dbReference type="RefSeq" id="WP_173265021.1">
    <property type="nucleotide sequence ID" value="NZ_BLLG01000009.1"/>
</dbReference>
<sequence length="146" mass="15648">MAWDEWEQIKAEVVARHQGEMRLDGTDAGTGSGDGAMLRTNSPGMREAIRSLGEDVRPGVDKAGGHADESNHAAEREFMGWDTGSGLKDAHEKWARQLANLKSRLGQDQGALAQTKGALQQVDAGVHSTLTPIDTSRLIRGATSND</sequence>
<keyword evidence="3" id="KW-1185">Reference proteome</keyword>